<name>A0AAE0F6N6_9CHLO</name>
<evidence type="ECO:0000313" key="3">
    <source>
        <dbReference type="Proteomes" id="UP001190700"/>
    </source>
</evidence>
<comment type="caution">
    <text evidence="2">The sequence shown here is derived from an EMBL/GenBank/DDBJ whole genome shotgun (WGS) entry which is preliminary data.</text>
</comment>
<dbReference type="AlphaFoldDB" id="A0AAE0F6N6"/>
<dbReference type="Pfam" id="PF01636">
    <property type="entry name" value="APH"/>
    <property type="match status" value="1"/>
</dbReference>
<dbReference type="Proteomes" id="UP001190700">
    <property type="component" value="Unassembled WGS sequence"/>
</dbReference>
<reference evidence="2 3" key="1">
    <citation type="journal article" date="2015" name="Genome Biol. Evol.">
        <title>Comparative Genomics of a Bacterivorous Green Alga Reveals Evolutionary Causalities and Consequences of Phago-Mixotrophic Mode of Nutrition.</title>
        <authorList>
            <person name="Burns J.A."/>
            <person name="Paasch A."/>
            <person name="Narechania A."/>
            <person name="Kim E."/>
        </authorList>
    </citation>
    <scope>NUCLEOTIDE SEQUENCE [LARGE SCALE GENOMIC DNA]</scope>
    <source>
        <strain evidence="2 3">PLY_AMNH</strain>
    </source>
</reference>
<proteinExistence type="predicted"/>
<feature type="domain" description="Aminoglycoside phosphotransferase" evidence="1">
    <location>
        <begin position="209"/>
        <end position="257"/>
    </location>
</feature>
<accession>A0AAE0F6N6</accession>
<gene>
    <name evidence="2" type="ORF">CYMTET_38374</name>
</gene>
<dbReference type="SUPFAM" id="SSF56112">
    <property type="entry name" value="Protein kinase-like (PK-like)"/>
    <property type="match status" value="1"/>
</dbReference>
<dbReference type="InterPro" id="IPR002575">
    <property type="entry name" value="Aminoglycoside_PTrfase"/>
</dbReference>
<evidence type="ECO:0000313" key="2">
    <source>
        <dbReference type="EMBL" id="KAK3252340.1"/>
    </source>
</evidence>
<evidence type="ECO:0000259" key="1">
    <source>
        <dbReference type="Pfam" id="PF01636"/>
    </source>
</evidence>
<organism evidence="2 3">
    <name type="scientific">Cymbomonas tetramitiformis</name>
    <dbReference type="NCBI Taxonomy" id="36881"/>
    <lineage>
        <taxon>Eukaryota</taxon>
        <taxon>Viridiplantae</taxon>
        <taxon>Chlorophyta</taxon>
        <taxon>Pyramimonadophyceae</taxon>
        <taxon>Pyramimonadales</taxon>
        <taxon>Pyramimonadaceae</taxon>
        <taxon>Cymbomonas</taxon>
    </lineage>
</organism>
<keyword evidence="3" id="KW-1185">Reference proteome</keyword>
<dbReference type="EMBL" id="LGRX02025473">
    <property type="protein sequence ID" value="KAK3252340.1"/>
    <property type="molecule type" value="Genomic_DNA"/>
</dbReference>
<sequence length="643" mass="72534">MPLDMPCNEWLRHDAHVGQSVANLNVLEVDHCPLHALQSREAIAGYAGLADVRTVSVRLDKRNMRGRVLHYATRGDTRVCIKITLLSEQLLLRCRTLRELLAHPEHRCLNECLWLHRLRQDATVNVSGLLDARVLRFRPGRGTLALYIITTRYACTLNAWLSATPEATVDACTTANRTRPYDGPAVFERGGGVAGLRAPCTSAAYMDTARRLANALDALESTLCALQLRYGFVHNDLHLDNVCIDDEGAFMIDLEFAEGFLLPSTYMAGVYAHAYPNVHTFDYDVFRLHVDVACCLRASDVWHRAPDPTRARLNRTLLAHGYELERAWERMHNIRNRREHNRYLQSVWQPHICQDVAPSITDRAAVEGGVAPRALLLWTHRRLMSAADAKSVADAVDALGLDTTNMHVDTASAVGAVASACAEALLYALDDLHYSTDEALTWNTDDDVYDPKVCRHRFVRLAIVQSVLSLYYRAVRRKFDERSWLCQETRDIKTLQVVNALSRIDAHDGHVHVLHDLAVRCVDDVLLSREHAKHVHERMKHVYARVDSGAANADHKIWQLRLGCGTENIDVTASGFNRCLPVPCMTVPGKDRNQIHNRQTLCRLVAESVPVSVYQKRNQAAYYGTYMRTVQTATAQKPLHRRM</sequence>
<dbReference type="InterPro" id="IPR011009">
    <property type="entry name" value="Kinase-like_dom_sf"/>
</dbReference>
<protein>
    <recommendedName>
        <fullName evidence="1">Aminoglycoside phosphotransferase domain-containing protein</fullName>
    </recommendedName>
</protein>